<name>A0A430KV38_9GAMM</name>
<dbReference type="InterPro" id="IPR010982">
    <property type="entry name" value="Lambda_DNA-bd_dom_sf"/>
</dbReference>
<keyword evidence="3" id="KW-1185">Reference proteome</keyword>
<dbReference type="CDD" id="cd00093">
    <property type="entry name" value="HTH_XRE"/>
    <property type="match status" value="1"/>
</dbReference>
<dbReference type="PROSITE" id="PS50943">
    <property type="entry name" value="HTH_CROC1"/>
    <property type="match status" value="1"/>
</dbReference>
<evidence type="ECO:0000259" key="1">
    <source>
        <dbReference type="PROSITE" id="PS50943"/>
    </source>
</evidence>
<comment type="caution">
    <text evidence="2">The sequence shown here is derived from an EMBL/GenBank/DDBJ whole genome shotgun (WGS) entry which is preliminary data.</text>
</comment>
<dbReference type="AlphaFoldDB" id="A0A430KV38"/>
<dbReference type="EMBL" id="RQXW01000002">
    <property type="protein sequence ID" value="RTE67328.1"/>
    <property type="molecule type" value="Genomic_DNA"/>
</dbReference>
<feature type="domain" description="HTH cro/C1-type" evidence="1">
    <location>
        <begin position="8"/>
        <end position="67"/>
    </location>
</feature>
<accession>A0A430KV38</accession>
<reference evidence="2 3" key="1">
    <citation type="submission" date="2018-11" db="EMBL/GenBank/DDBJ databases">
        <title>The draft genome sequence of Amphritea opalescens ANRC-JH13T.</title>
        <authorList>
            <person name="Fang Z."/>
            <person name="Zhang Y."/>
            <person name="Han X."/>
        </authorList>
    </citation>
    <scope>NUCLEOTIDE SEQUENCE [LARGE SCALE GENOMIC DNA]</scope>
    <source>
        <strain evidence="2 3">ANRC-JH13</strain>
    </source>
</reference>
<protein>
    <submittedName>
        <fullName evidence="2">XRE family transcriptional regulator</fullName>
    </submittedName>
</protein>
<organism evidence="2 3">
    <name type="scientific">Amphritea opalescens</name>
    <dbReference type="NCBI Taxonomy" id="2490544"/>
    <lineage>
        <taxon>Bacteria</taxon>
        <taxon>Pseudomonadati</taxon>
        <taxon>Pseudomonadota</taxon>
        <taxon>Gammaproteobacteria</taxon>
        <taxon>Oceanospirillales</taxon>
        <taxon>Oceanospirillaceae</taxon>
        <taxon>Amphritea</taxon>
    </lineage>
</organism>
<dbReference type="OrthoDB" id="21915at2"/>
<gene>
    <name evidence="2" type="ORF">EH243_03760</name>
</gene>
<dbReference type="InterPro" id="IPR001387">
    <property type="entry name" value="Cro/C1-type_HTH"/>
</dbReference>
<dbReference type="Gene3D" id="1.10.260.40">
    <property type="entry name" value="lambda repressor-like DNA-binding domains"/>
    <property type="match status" value="1"/>
</dbReference>
<dbReference type="Proteomes" id="UP000283087">
    <property type="component" value="Unassembled WGS sequence"/>
</dbReference>
<dbReference type="SMART" id="SM00530">
    <property type="entry name" value="HTH_XRE"/>
    <property type="match status" value="1"/>
</dbReference>
<dbReference type="Pfam" id="PF01381">
    <property type="entry name" value="HTH_3"/>
    <property type="match status" value="1"/>
</dbReference>
<evidence type="ECO:0000313" key="2">
    <source>
        <dbReference type="EMBL" id="RTE67328.1"/>
    </source>
</evidence>
<dbReference type="RefSeq" id="WP_126157295.1">
    <property type="nucleotide sequence ID" value="NZ_RQXW01000002.1"/>
</dbReference>
<proteinExistence type="predicted"/>
<sequence>MNIIGPNVRKLRELQHLTQDELAAKCNICGWDISRGTLAKIESKVRKVSDYEALALARALNVNIDQLFHDLSRIADQQR</sequence>
<dbReference type="GO" id="GO:0003677">
    <property type="term" value="F:DNA binding"/>
    <property type="evidence" value="ECO:0007669"/>
    <property type="project" value="InterPro"/>
</dbReference>
<evidence type="ECO:0000313" key="3">
    <source>
        <dbReference type="Proteomes" id="UP000283087"/>
    </source>
</evidence>
<dbReference type="SUPFAM" id="SSF47413">
    <property type="entry name" value="lambda repressor-like DNA-binding domains"/>
    <property type="match status" value="1"/>
</dbReference>